<evidence type="ECO:0008006" key="3">
    <source>
        <dbReference type="Google" id="ProtNLM"/>
    </source>
</evidence>
<evidence type="ECO:0000313" key="1">
    <source>
        <dbReference type="EMBL" id="QGX94978.1"/>
    </source>
</evidence>
<gene>
    <name evidence="1" type="ORF">EI982_09340</name>
</gene>
<dbReference type="InterPro" id="IPR055927">
    <property type="entry name" value="DUF7504"/>
</dbReference>
<accession>A0A6B9F3V0</accession>
<proteinExistence type="predicted"/>
<sequence length="133" mass="14676">MPDTDIDRATFVVDDATSWVAGDPRDRLDAAASPDTDVRVRTLASPGNLTDVGVTLTEVLERQPAGPTLLCFQSLTVLLQYAPLDEVYQFLHTLETHVERTDTAAHFHLHEGAHDEEAVDTLRPVFDRVHGDS</sequence>
<reference evidence="1 2" key="1">
    <citation type="submission" date="2018-12" db="EMBL/GenBank/DDBJ databases">
        <title>Complete genome sequence of Haloplanus rallus MBLA0036.</title>
        <authorList>
            <person name="Nam Y.-d."/>
            <person name="Kang J."/>
            <person name="Chung W.-H."/>
            <person name="Park Y.S."/>
        </authorList>
    </citation>
    <scope>NUCLEOTIDE SEQUENCE [LARGE SCALE GENOMIC DNA]</scope>
    <source>
        <strain evidence="1 2">MBLA0036</strain>
    </source>
</reference>
<dbReference type="GeneID" id="43369739"/>
<dbReference type="KEGG" id="hra:EI982_09340"/>
<dbReference type="AlphaFoldDB" id="A0A6B9F3V0"/>
<dbReference type="RefSeq" id="WP_157689435.1">
    <property type="nucleotide sequence ID" value="NZ_CP034345.1"/>
</dbReference>
<dbReference type="Proteomes" id="UP000428325">
    <property type="component" value="Chromosome"/>
</dbReference>
<evidence type="ECO:0000313" key="2">
    <source>
        <dbReference type="Proteomes" id="UP000428325"/>
    </source>
</evidence>
<dbReference type="OrthoDB" id="109251at2157"/>
<protein>
    <recommendedName>
        <fullName evidence="3">DUF835 domain-containing protein</fullName>
    </recommendedName>
</protein>
<keyword evidence="2" id="KW-1185">Reference proteome</keyword>
<dbReference type="EMBL" id="CP034345">
    <property type="protein sequence ID" value="QGX94978.1"/>
    <property type="molecule type" value="Genomic_DNA"/>
</dbReference>
<organism evidence="1 2">
    <name type="scientific">Haloplanus rallus</name>
    <dbReference type="NCBI Taxonomy" id="1816183"/>
    <lineage>
        <taxon>Archaea</taxon>
        <taxon>Methanobacteriati</taxon>
        <taxon>Methanobacteriota</taxon>
        <taxon>Stenosarchaea group</taxon>
        <taxon>Halobacteria</taxon>
        <taxon>Halobacteriales</taxon>
        <taxon>Haloferacaceae</taxon>
        <taxon>Haloplanus</taxon>
    </lineage>
</organism>
<dbReference type="Pfam" id="PF24336">
    <property type="entry name" value="DUF7504"/>
    <property type="match status" value="1"/>
</dbReference>
<name>A0A6B9F3V0_9EURY</name>